<reference evidence="14 15" key="1">
    <citation type="submission" date="2019-06" db="EMBL/GenBank/DDBJ databases">
        <title>Whole genome sequence for Cellvibrionaceae sp. R142.</title>
        <authorList>
            <person name="Wang G."/>
        </authorList>
    </citation>
    <scope>NUCLEOTIDE SEQUENCE [LARGE SCALE GENOMIC DNA]</scope>
    <source>
        <strain evidence="14 15">R142</strain>
    </source>
</reference>
<dbReference type="RefSeq" id="WP_142928772.1">
    <property type="nucleotide sequence ID" value="NZ_ML660101.1"/>
</dbReference>
<dbReference type="EMBL" id="VHSG01000023">
    <property type="protein sequence ID" value="TQV70671.1"/>
    <property type="molecule type" value="Genomic_DNA"/>
</dbReference>
<dbReference type="PANTHER" id="PTHR11351">
    <property type="entry name" value="ACYL-COA DESATURASE"/>
    <property type="match status" value="1"/>
</dbReference>
<dbReference type="AlphaFoldDB" id="A0A545T0E6"/>
<dbReference type="GO" id="GO:0006633">
    <property type="term" value="P:fatty acid biosynthetic process"/>
    <property type="evidence" value="ECO:0007669"/>
    <property type="project" value="UniProtKB-KW"/>
</dbReference>
<comment type="similarity">
    <text evidence="2">Belongs to the fatty acid desaturase type 2 family.</text>
</comment>
<dbReference type="Proteomes" id="UP000319732">
    <property type="component" value="Unassembled WGS sequence"/>
</dbReference>
<evidence type="ECO:0000256" key="4">
    <source>
        <dbReference type="ARBA" id="ARBA00022692"/>
    </source>
</evidence>
<dbReference type="InterPro" id="IPR015876">
    <property type="entry name" value="Acyl-CoA_DS"/>
</dbReference>
<keyword evidence="8" id="KW-0408">Iron</keyword>
<feature type="transmembrane region" description="Helical" evidence="12">
    <location>
        <begin position="83"/>
        <end position="104"/>
    </location>
</feature>
<keyword evidence="5" id="KW-0276">Fatty acid metabolism</keyword>
<evidence type="ECO:0000256" key="12">
    <source>
        <dbReference type="SAM" id="Phobius"/>
    </source>
</evidence>
<gene>
    <name evidence="14" type="ORF">FKG94_20275</name>
</gene>
<protein>
    <submittedName>
        <fullName evidence="14">Acyl-CoA desaturase</fullName>
    </submittedName>
</protein>
<dbReference type="Pfam" id="PF00487">
    <property type="entry name" value="FA_desaturase"/>
    <property type="match status" value="1"/>
</dbReference>
<evidence type="ECO:0000256" key="6">
    <source>
        <dbReference type="ARBA" id="ARBA00022989"/>
    </source>
</evidence>
<evidence type="ECO:0000256" key="1">
    <source>
        <dbReference type="ARBA" id="ARBA00004141"/>
    </source>
</evidence>
<dbReference type="CDD" id="cd03505">
    <property type="entry name" value="Delta9-FADS-like"/>
    <property type="match status" value="1"/>
</dbReference>
<evidence type="ECO:0000256" key="3">
    <source>
        <dbReference type="ARBA" id="ARBA00022516"/>
    </source>
</evidence>
<comment type="caution">
    <text evidence="14">The sequence shown here is derived from an EMBL/GenBank/DDBJ whole genome shotgun (WGS) entry which is preliminary data.</text>
</comment>
<evidence type="ECO:0000256" key="7">
    <source>
        <dbReference type="ARBA" id="ARBA00023002"/>
    </source>
</evidence>
<keyword evidence="3" id="KW-0444">Lipid biosynthesis</keyword>
<keyword evidence="9" id="KW-0443">Lipid metabolism</keyword>
<feature type="transmembrane region" description="Helical" evidence="12">
    <location>
        <begin position="37"/>
        <end position="63"/>
    </location>
</feature>
<evidence type="ECO:0000256" key="8">
    <source>
        <dbReference type="ARBA" id="ARBA00023004"/>
    </source>
</evidence>
<evidence type="ECO:0000259" key="13">
    <source>
        <dbReference type="Pfam" id="PF00487"/>
    </source>
</evidence>
<feature type="transmembrane region" description="Helical" evidence="12">
    <location>
        <begin position="173"/>
        <end position="194"/>
    </location>
</feature>
<evidence type="ECO:0000313" key="15">
    <source>
        <dbReference type="Proteomes" id="UP000319732"/>
    </source>
</evidence>
<evidence type="ECO:0000256" key="5">
    <source>
        <dbReference type="ARBA" id="ARBA00022832"/>
    </source>
</evidence>
<evidence type="ECO:0000256" key="11">
    <source>
        <dbReference type="ARBA" id="ARBA00023160"/>
    </source>
</evidence>
<keyword evidence="15" id="KW-1185">Reference proteome</keyword>
<feature type="domain" description="Fatty acid desaturase" evidence="13">
    <location>
        <begin position="50"/>
        <end position="250"/>
    </location>
</feature>
<evidence type="ECO:0000256" key="2">
    <source>
        <dbReference type="ARBA" id="ARBA00008749"/>
    </source>
</evidence>
<keyword evidence="10 12" id="KW-0472">Membrane</keyword>
<keyword evidence="4 12" id="KW-0812">Transmembrane</keyword>
<dbReference type="OrthoDB" id="19906at2"/>
<proteinExistence type="inferred from homology"/>
<keyword evidence="7" id="KW-0560">Oxidoreductase</keyword>
<dbReference type="GO" id="GO:0016020">
    <property type="term" value="C:membrane"/>
    <property type="evidence" value="ECO:0007669"/>
    <property type="project" value="UniProtKB-SubCell"/>
</dbReference>
<evidence type="ECO:0000256" key="10">
    <source>
        <dbReference type="ARBA" id="ARBA00023136"/>
    </source>
</evidence>
<sequence length="297" mass="34220">MMEPVYRVEDKGANPVEGYIAYDFPKLLWNLGMITSAVVFAPLTFSAASFVLFLVLTYVLLLIGHSAGMHRMMIHRTYECHPIVEKLLIYIGVLVGMSGPYGIIKIHDLRDWAQRNEKCHDFFSHKRSYFVDIWWQLTSKFMFRYPPSVNIEAKYSTDHFYQWLESTWRFHQVGLAAVLYFFGGWAFVVWGVFVRVSVSIVGHWSVTYFCHNPGPGIWRVKNTAVQASNIPGLGVITYGECWHNNHHAFPESARIGIEPGQCDPAWRFIECLSFFGLAKNIGKPRDLELRDDLQKIS</sequence>
<keyword evidence="6 12" id="KW-1133">Transmembrane helix</keyword>
<name>A0A545T0E6_9GAMM</name>
<dbReference type="PRINTS" id="PR00075">
    <property type="entry name" value="FACDDSATRASE"/>
</dbReference>
<accession>A0A545T0E6</accession>
<evidence type="ECO:0000313" key="14">
    <source>
        <dbReference type="EMBL" id="TQV70671.1"/>
    </source>
</evidence>
<evidence type="ECO:0000256" key="9">
    <source>
        <dbReference type="ARBA" id="ARBA00023098"/>
    </source>
</evidence>
<keyword evidence="11" id="KW-0275">Fatty acid biosynthesis</keyword>
<dbReference type="PANTHER" id="PTHR11351:SF31">
    <property type="entry name" value="DESATURASE 1, ISOFORM A-RELATED"/>
    <property type="match status" value="1"/>
</dbReference>
<organism evidence="14 15">
    <name type="scientific">Exilibacterium tricleocarpae</name>
    <dbReference type="NCBI Taxonomy" id="2591008"/>
    <lineage>
        <taxon>Bacteria</taxon>
        <taxon>Pseudomonadati</taxon>
        <taxon>Pseudomonadota</taxon>
        <taxon>Gammaproteobacteria</taxon>
        <taxon>Cellvibrionales</taxon>
        <taxon>Cellvibrionaceae</taxon>
        <taxon>Exilibacterium</taxon>
    </lineage>
</organism>
<comment type="subcellular location">
    <subcellularLocation>
        <location evidence="1">Membrane</location>
        <topology evidence="1">Multi-pass membrane protein</topology>
    </subcellularLocation>
</comment>
<dbReference type="GO" id="GO:0016717">
    <property type="term" value="F:oxidoreductase activity, acting on paired donors, with oxidation of a pair of donors resulting in the reduction of molecular oxygen to two molecules of water"/>
    <property type="evidence" value="ECO:0007669"/>
    <property type="project" value="InterPro"/>
</dbReference>
<dbReference type="InterPro" id="IPR005804">
    <property type="entry name" value="FA_desaturase_dom"/>
</dbReference>